<evidence type="ECO:0000313" key="4">
    <source>
        <dbReference type="EMBL" id="KAL2613703.1"/>
    </source>
</evidence>
<keyword evidence="1" id="KW-0754">Steroid-binding</keyword>
<name>A0ABD1XXM1_9MARC</name>
<gene>
    <name evidence="4" type="ORF">R1flu_025395</name>
</gene>
<evidence type="ECO:0000313" key="5">
    <source>
        <dbReference type="Proteomes" id="UP001605036"/>
    </source>
</evidence>
<sequence length="88" mass="9435">MGSQLGEISAQELSKYDGSNVDLPLLVAIRGKVYDVSSASDFYGPGKSYAVFAGKDASRALAKMSTKAEDLWAPLCESHKEPKIHSLT</sequence>
<protein>
    <recommendedName>
        <fullName evidence="3">Cytochrome b5 heme-binding domain-containing protein</fullName>
    </recommendedName>
</protein>
<dbReference type="SMART" id="SM01117">
    <property type="entry name" value="Cyt-b5"/>
    <property type="match status" value="1"/>
</dbReference>
<dbReference type="PANTHER" id="PTHR10281">
    <property type="entry name" value="MEMBRANE-ASSOCIATED PROGESTERONE RECEPTOR COMPONENT-RELATED"/>
    <property type="match status" value="1"/>
</dbReference>
<dbReference type="PANTHER" id="PTHR10281:SF76">
    <property type="entry name" value="CALCUTTA CUP-RELATED"/>
    <property type="match status" value="1"/>
</dbReference>
<dbReference type="AlphaFoldDB" id="A0ABD1XXM1"/>
<evidence type="ECO:0000256" key="2">
    <source>
        <dbReference type="ARBA" id="ARBA00038357"/>
    </source>
</evidence>
<dbReference type="GO" id="GO:0005496">
    <property type="term" value="F:steroid binding"/>
    <property type="evidence" value="ECO:0007669"/>
    <property type="project" value="UniProtKB-KW"/>
</dbReference>
<evidence type="ECO:0000259" key="3">
    <source>
        <dbReference type="SMART" id="SM01117"/>
    </source>
</evidence>
<reference evidence="4 5" key="1">
    <citation type="submission" date="2024-09" db="EMBL/GenBank/DDBJ databases">
        <title>Chromosome-scale assembly of Riccia fluitans.</title>
        <authorList>
            <person name="Paukszto L."/>
            <person name="Sawicki J."/>
            <person name="Karawczyk K."/>
            <person name="Piernik-Szablinska J."/>
            <person name="Szczecinska M."/>
            <person name="Mazdziarz M."/>
        </authorList>
    </citation>
    <scope>NUCLEOTIDE SEQUENCE [LARGE SCALE GENOMIC DNA]</scope>
    <source>
        <strain evidence="4">Rf_01</strain>
        <tissue evidence="4">Aerial parts of the thallus</tissue>
    </source>
</reference>
<dbReference type="Pfam" id="PF00173">
    <property type="entry name" value="Cyt-b5"/>
    <property type="match status" value="1"/>
</dbReference>
<dbReference type="EMBL" id="JBHFFA010000007">
    <property type="protein sequence ID" value="KAL2613703.1"/>
    <property type="molecule type" value="Genomic_DNA"/>
</dbReference>
<evidence type="ECO:0000256" key="1">
    <source>
        <dbReference type="ARBA" id="ARBA00022665"/>
    </source>
</evidence>
<organism evidence="4 5">
    <name type="scientific">Riccia fluitans</name>
    <dbReference type="NCBI Taxonomy" id="41844"/>
    <lineage>
        <taxon>Eukaryota</taxon>
        <taxon>Viridiplantae</taxon>
        <taxon>Streptophyta</taxon>
        <taxon>Embryophyta</taxon>
        <taxon>Marchantiophyta</taxon>
        <taxon>Marchantiopsida</taxon>
        <taxon>Marchantiidae</taxon>
        <taxon>Marchantiales</taxon>
        <taxon>Ricciaceae</taxon>
        <taxon>Riccia</taxon>
    </lineage>
</organism>
<proteinExistence type="inferred from homology"/>
<dbReference type="InterPro" id="IPR036400">
    <property type="entry name" value="Cyt_B5-like_heme/steroid_sf"/>
</dbReference>
<dbReference type="Gene3D" id="3.10.120.10">
    <property type="entry name" value="Cytochrome b5-like heme/steroid binding domain"/>
    <property type="match status" value="1"/>
</dbReference>
<dbReference type="InterPro" id="IPR001199">
    <property type="entry name" value="Cyt_B5-like_heme/steroid-bd"/>
</dbReference>
<dbReference type="Proteomes" id="UP001605036">
    <property type="component" value="Unassembled WGS sequence"/>
</dbReference>
<keyword evidence="5" id="KW-1185">Reference proteome</keyword>
<dbReference type="InterPro" id="IPR050577">
    <property type="entry name" value="MAPR/NEUFC/NENF-like"/>
</dbReference>
<comment type="similarity">
    <text evidence="2">Belongs to the cytochrome b5 family. MAPR subfamily.</text>
</comment>
<comment type="caution">
    <text evidence="4">The sequence shown here is derived from an EMBL/GenBank/DDBJ whole genome shotgun (WGS) entry which is preliminary data.</text>
</comment>
<feature type="domain" description="Cytochrome b5 heme-binding" evidence="3">
    <location>
        <begin position="8"/>
        <end position="88"/>
    </location>
</feature>
<accession>A0ABD1XXM1</accession>
<dbReference type="SUPFAM" id="SSF55856">
    <property type="entry name" value="Cytochrome b5-like heme/steroid binding domain"/>
    <property type="match status" value="1"/>
</dbReference>
<keyword evidence="1" id="KW-0446">Lipid-binding</keyword>